<dbReference type="GO" id="GO:0005739">
    <property type="term" value="C:mitochondrion"/>
    <property type="evidence" value="ECO:0007669"/>
    <property type="project" value="TreeGrafter"/>
</dbReference>
<dbReference type="Proteomes" id="UP000053611">
    <property type="component" value="Unassembled WGS sequence"/>
</dbReference>
<feature type="compositionally biased region" description="Polar residues" evidence="5">
    <location>
        <begin position="14"/>
        <end position="32"/>
    </location>
</feature>
<dbReference type="PANTHER" id="PTHR42681:SF1">
    <property type="entry name" value="MALONYL-COA-ACYL CARRIER PROTEIN TRANSACYLASE, MITOCHONDRIAL"/>
    <property type="match status" value="1"/>
</dbReference>
<dbReference type="AlphaFoldDB" id="A0A0J0XLL0"/>
<dbReference type="GO" id="GO:0006633">
    <property type="term" value="P:fatty acid biosynthetic process"/>
    <property type="evidence" value="ECO:0007669"/>
    <property type="project" value="TreeGrafter"/>
</dbReference>
<keyword evidence="2" id="KW-0808">Transferase</keyword>
<dbReference type="Gene3D" id="3.40.366.10">
    <property type="entry name" value="Malonyl-Coenzyme A Acyl Carrier Protein, domain 2"/>
    <property type="match status" value="2"/>
</dbReference>
<dbReference type="EC" id="2.3.1.39" evidence="1"/>
<accession>A0A0J0XLL0</accession>
<evidence type="ECO:0000256" key="1">
    <source>
        <dbReference type="ARBA" id="ARBA00013258"/>
    </source>
</evidence>
<dbReference type="GeneID" id="28983913"/>
<dbReference type="OrthoDB" id="2584073at2759"/>
<dbReference type="InterPro" id="IPR016035">
    <property type="entry name" value="Acyl_Trfase/lysoPLipase"/>
</dbReference>
<keyword evidence="7" id="KW-1185">Reference proteome</keyword>
<gene>
    <name evidence="6" type="ORF">CC85DRAFT_285908</name>
</gene>
<dbReference type="RefSeq" id="XP_018278466.1">
    <property type="nucleotide sequence ID" value="XM_018423310.1"/>
</dbReference>
<dbReference type="EMBL" id="KQ087210">
    <property type="protein sequence ID" value="KLT41975.1"/>
    <property type="molecule type" value="Genomic_DNA"/>
</dbReference>
<protein>
    <recommendedName>
        <fullName evidence="1">[acyl-carrier-protein] S-malonyltransferase</fullName>
        <ecNumber evidence="1">2.3.1.39</ecNumber>
    </recommendedName>
</protein>
<name>A0A0J0XLL0_9TREE</name>
<reference evidence="6 7" key="1">
    <citation type="submission" date="2015-03" db="EMBL/GenBank/DDBJ databases">
        <title>Genomics and transcriptomics of the oil-accumulating basidiomycete yeast T. oleaginosus allow insights into substrate utilization and the diverse evolutionary trajectories of mating systems in fungi.</title>
        <authorList>
            <consortium name="DOE Joint Genome Institute"/>
            <person name="Kourist R."/>
            <person name="Kracht O."/>
            <person name="Bracharz F."/>
            <person name="Lipzen A."/>
            <person name="Nolan M."/>
            <person name="Ohm R."/>
            <person name="Grigoriev I."/>
            <person name="Sun S."/>
            <person name="Heitman J."/>
            <person name="Bruck T."/>
            <person name="Nowrousian M."/>
        </authorList>
    </citation>
    <scope>NUCLEOTIDE SEQUENCE [LARGE SCALE GENOMIC DNA]</scope>
    <source>
        <strain evidence="6 7">IBC0246</strain>
    </source>
</reference>
<evidence type="ECO:0000313" key="7">
    <source>
        <dbReference type="Proteomes" id="UP000053611"/>
    </source>
</evidence>
<sequence>MIRSRLASARPTRRSLTTATPCHSTPSHSRSFSVRLFPPGPPADPRGGRRASTSAANTDWLTWLKRATPIDSPPTRKALIFAGLGSYPHTPQSPTTASLAVWEKASEALLSPDATMGYFPDNMDEFGGLLQGGGGYGIRGWLRGWVEGRNLDELMARADVTASFILTSTIAILASEQERTGSPSLLPEGTQFLAGHGFIGTLTALVAAGRMDLQDGVRLARLYASLPPAPPGTGGSSSRFVTTALSARSYHSLSSPSMFVPFDDPLAETPDEPERRRRAMQLILDEVHGLQHEWEYEGNRDWAEASIINSSKVLMVTGTYMAVEQLIDRLQAMTIANPVMDVKLPCPFHTKLMSHAVPKFAEVLNRAYFSPAKEGGPIILDPITTRPLCGPPGAALLAQLTQQLRWHKTLTRLHSQPSPPIDQYLTVGRGAKGLGIMLRGELKKRPEGAPPVTVDAFGYKDAPHDPLHYRSRPTRPVIHAHM</sequence>
<keyword evidence="3" id="KW-0012">Acyltransferase</keyword>
<organism evidence="6 7">
    <name type="scientific">Cutaneotrichosporon oleaginosum</name>
    <dbReference type="NCBI Taxonomy" id="879819"/>
    <lineage>
        <taxon>Eukaryota</taxon>
        <taxon>Fungi</taxon>
        <taxon>Dikarya</taxon>
        <taxon>Basidiomycota</taxon>
        <taxon>Agaricomycotina</taxon>
        <taxon>Tremellomycetes</taxon>
        <taxon>Trichosporonales</taxon>
        <taxon>Trichosporonaceae</taxon>
        <taxon>Cutaneotrichosporon</taxon>
    </lineage>
</organism>
<dbReference type="STRING" id="879819.A0A0J0XLL0"/>
<dbReference type="SUPFAM" id="SSF52151">
    <property type="entry name" value="FabD/lysophospholipase-like"/>
    <property type="match status" value="1"/>
</dbReference>
<evidence type="ECO:0000256" key="4">
    <source>
        <dbReference type="ARBA" id="ARBA00048462"/>
    </source>
</evidence>
<evidence type="ECO:0000256" key="3">
    <source>
        <dbReference type="ARBA" id="ARBA00023315"/>
    </source>
</evidence>
<evidence type="ECO:0000313" key="6">
    <source>
        <dbReference type="EMBL" id="KLT41975.1"/>
    </source>
</evidence>
<dbReference type="InterPro" id="IPR001227">
    <property type="entry name" value="Ac_transferase_dom_sf"/>
</dbReference>
<dbReference type="PANTHER" id="PTHR42681">
    <property type="entry name" value="MALONYL-COA-ACYL CARRIER PROTEIN TRANSACYLASE, MITOCHONDRIAL"/>
    <property type="match status" value="1"/>
</dbReference>
<comment type="catalytic activity">
    <reaction evidence="4">
        <text>holo-[ACP] + malonyl-CoA = malonyl-[ACP] + CoA</text>
        <dbReference type="Rhea" id="RHEA:41792"/>
        <dbReference type="Rhea" id="RHEA-COMP:9623"/>
        <dbReference type="Rhea" id="RHEA-COMP:9685"/>
        <dbReference type="ChEBI" id="CHEBI:57287"/>
        <dbReference type="ChEBI" id="CHEBI:57384"/>
        <dbReference type="ChEBI" id="CHEBI:64479"/>
        <dbReference type="ChEBI" id="CHEBI:78449"/>
        <dbReference type="EC" id="2.3.1.39"/>
    </reaction>
</comment>
<feature type="region of interest" description="Disordered" evidence="5">
    <location>
        <begin position="1"/>
        <end position="54"/>
    </location>
</feature>
<dbReference type="InterPro" id="IPR050858">
    <property type="entry name" value="Mal-CoA-ACP_Trans/PKS_FabD"/>
</dbReference>
<proteinExistence type="predicted"/>
<evidence type="ECO:0000256" key="5">
    <source>
        <dbReference type="SAM" id="MobiDB-lite"/>
    </source>
</evidence>
<dbReference type="GO" id="GO:0004314">
    <property type="term" value="F:[acyl-carrier-protein] S-malonyltransferase activity"/>
    <property type="evidence" value="ECO:0007669"/>
    <property type="project" value="UniProtKB-EC"/>
</dbReference>
<evidence type="ECO:0000256" key="2">
    <source>
        <dbReference type="ARBA" id="ARBA00022679"/>
    </source>
</evidence>